<feature type="transmembrane region" description="Helical" evidence="1">
    <location>
        <begin position="47"/>
        <end position="70"/>
    </location>
</feature>
<evidence type="ECO:0000313" key="3">
    <source>
        <dbReference type="Proteomes" id="UP000606193"/>
    </source>
</evidence>
<sequence>MVLMLMVVLCYTICSLSDKYAVAKIKFNGNELTFLMAAATALFMTFTLPFVDTRVIWGIPAVAAILLLTASKMLEFQMSALILQDMSAFELKAWLGICLFVSYFTDIVMKTQSFSWLRLGFIAVTVIGLVLIAQAGRKKIRYGKIVLPLIVYLAAKYGYGLVIAAAEPYISSTMCLYFALILLALILLPMAHPVRIFREKRNGGLFVVLTKIPNVAGLLGENAVIAVSLANYSFIQPMILVVLFFWGIARKEEEHDLLSVLGGIVCIVGIVGFQFV</sequence>
<feature type="transmembrane region" description="Helical" evidence="1">
    <location>
        <begin position="145"/>
        <end position="163"/>
    </location>
</feature>
<keyword evidence="1" id="KW-1133">Transmembrane helix</keyword>
<comment type="caution">
    <text evidence="2">The sequence shown here is derived from an EMBL/GenBank/DDBJ whole genome shotgun (WGS) entry which is preliminary data.</text>
</comment>
<dbReference type="EMBL" id="JACRSX010000001">
    <property type="protein sequence ID" value="MBC8561260.1"/>
    <property type="molecule type" value="Genomic_DNA"/>
</dbReference>
<keyword evidence="1" id="KW-0812">Transmembrane</keyword>
<keyword evidence="1" id="KW-0472">Membrane</keyword>
<name>A0ABR7MYV5_9FIRM</name>
<proteinExistence type="predicted"/>
<feature type="transmembrane region" description="Helical" evidence="1">
    <location>
        <begin position="257"/>
        <end position="275"/>
    </location>
</feature>
<keyword evidence="3" id="KW-1185">Reference proteome</keyword>
<evidence type="ECO:0008006" key="4">
    <source>
        <dbReference type="Google" id="ProtNLM"/>
    </source>
</evidence>
<evidence type="ECO:0000313" key="2">
    <source>
        <dbReference type="EMBL" id="MBC8561260.1"/>
    </source>
</evidence>
<feature type="transmembrane region" description="Helical" evidence="1">
    <location>
        <begin position="91"/>
        <end position="109"/>
    </location>
</feature>
<feature type="transmembrane region" description="Helical" evidence="1">
    <location>
        <begin position="115"/>
        <end position="133"/>
    </location>
</feature>
<organism evidence="2 3">
    <name type="scientific">Jutongia huaianensis</name>
    <dbReference type="NCBI Taxonomy" id="2763668"/>
    <lineage>
        <taxon>Bacteria</taxon>
        <taxon>Bacillati</taxon>
        <taxon>Bacillota</taxon>
        <taxon>Clostridia</taxon>
        <taxon>Lachnospirales</taxon>
        <taxon>Lachnospiraceae</taxon>
        <taxon>Jutongia</taxon>
    </lineage>
</organism>
<feature type="transmembrane region" description="Helical" evidence="1">
    <location>
        <begin position="169"/>
        <end position="191"/>
    </location>
</feature>
<feature type="transmembrane region" description="Helical" evidence="1">
    <location>
        <begin position="203"/>
        <end position="219"/>
    </location>
</feature>
<feature type="transmembrane region" description="Helical" evidence="1">
    <location>
        <begin position="225"/>
        <end position="245"/>
    </location>
</feature>
<reference evidence="2 3" key="1">
    <citation type="submission" date="2020-08" db="EMBL/GenBank/DDBJ databases">
        <title>Genome public.</title>
        <authorList>
            <person name="Liu C."/>
            <person name="Sun Q."/>
        </authorList>
    </citation>
    <scope>NUCLEOTIDE SEQUENCE [LARGE SCALE GENOMIC DNA]</scope>
    <source>
        <strain evidence="2 3">NSJ-37</strain>
    </source>
</reference>
<protein>
    <recommendedName>
        <fullName evidence="4">EamA domain-containing protein</fullName>
    </recommendedName>
</protein>
<evidence type="ECO:0000256" key="1">
    <source>
        <dbReference type="SAM" id="Phobius"/>
    </source>
</evidence>
<dbReference type="RefSeq" id="WP_249296982.1">
    <property type="nucleotide sequence ID" value="NZ_JACRSX010000001.1"/>
</dbReference>
<accession>A0ABR7MYV5</accession>
<dbReference type="Proteomes" id="UP000606193">
    <property type="component" value="Unassembled WGS sequence"/>
</dbReference>
<gene>
    <name evidence="2" type="ORF">H8704_01200</name>
</gene>